<dbReference type="InterPro" id="IPR050863">
    <property type="entry name" value="CenT-Element_Derived"/>
</dbReference>
<keyword evidence="5" id="KW-1185">Reference proteome</keyword>
<proteinExistence type="predicted"/>
<evidence type="ECO:0000256" key="1">
    <source>
        <dbReference type="ARBA" id="ARBA00004123"/>
    </source>
</evidence>
<feature type="region of interest" description="Disordered" evidence="2">
    <location>
        <begin position="429"/>
        <end position="461"/>
    </location>
</feature>
<dbReference type="InterPro" id="IPR009057">
    <property type="entry name" value="Homeodomain-like_sf"/>
</dbReference>
<feature type="compositionally biased region" description="Polar residues" evidence="2">
    <location>
        <begin position="445"/>
        <end position="461"/>
    </location>
</feature>
<evidence type="ECO:0000259" key="4">
    <source>
        <dbReference type="Pfam" id="PF05225"/>
    </source>
</evidence>
<dbReference type="RefSeq" id="XP_049306514.1">
    <property type="nucleotide sequence ID" value="XM_049450557.1"/>
</dbReference>
<accession>A0ABM3JBA1</accession>
<name>A0ABM3JBA1_BACDO</name>
<organism evidence="5 6">
    <name type="scientific">Bactrocera dorsalis</name>
    <name type="common">Oriental fruit fly</name>
    <name type="synonym">Dacus dorsalis</name>
    <dbReference type="NCBI Taxonomy" id="27457"/>
    <lineage>
        <taxon>Eukaryota</taxon>
        <taxon>Metazoa</taxon>
        <taxon>Ecdysozoa</taxon>
        <taxon>Arthropoda</taxon>
        <taxon>Hexapoda</taxon>
        <taxon>Insecta</taxon>
        <taxon>Pterygota</taxon>
        <taxon>Neoptera</taxon>
        <taxon>Endopterygota</taxon>
        <taxon>Diptera</taxon>
        <taxon>Brachycera</taxon>
        <taxon>Muscomorpha</taxon>
        <taxon>Tephritoidea</taxon>
        <taxon>Tephritidae</taxon>
        <taxon>Bactrocera</taxon>
        <taxon>Bactrocera</taxon>
    </lineage>
</organism>
<dbReference type="InterPro" id="IPR036397">
    <property type="entry name" value="RNaseH_sf"/>
</dbReference>
<dbReference type="Gene3D" id="3.30.420.10">
    <property type="entry name" value="Ribonuclease H-like superfamily/Ribonuclease H"/>
    <property type="match status" value="1"/>
</dbReference>
<evidence type="ECO:0000313" key="5">
    <source>
        <dbReference type="Proteomes" id="UP001652620"/>
    </source>
</evidence>
<protein>
    <submittedName>
        <fullName evidence="6">Uncharacterized protein LOC125776862</fullName>
    </submittedName>
</protein>
<dbReference type="Gene3D" id="1.10.10.60">
    <property type="entry name" value="Homeodomain-like"/>
    <property type="match status" value="1"/>
</dbReference>
<gene>
    <name evidence="6" type="primary">LOC125776862</name>
</gene>
<dbReference type="Pfam" id="PF03184">
    <property type="entry name" value="DDE_1"/>
    <property type="match status" value="1"/>
</dbReference>
<dbReference type="Proteomes" id="UP001652620">
    <property type="component" value="Chromosome 1"/>
</dbReference>
<feature type="domain" description="DDE-1" evidence="3">
    <location>
        <begin position="282"/>
        <end position="375"/>
    </location>
</feature>
<dbReference type="GeneID" id="125776862"/>
<feature type="compositionally biased region" description="Basic and acidic residues" evidence="2">
    <location>
        <begin position="435"/>
        <end position="444"/>
    </location>
</feature>
<dbReference type="Pfam" id="PF05225">
    <property type="entry name" value="HTH_psq"/>
    <property type="match status" value="1"/>
</dbReference>
<evidence type="ECO:0000256" key="2">
    <source>
        <dbReference type="SAM" id="MobiDB-lite"/>
    </source>
</evidence>
<reference evidence="6" key="2">
    <citation type="submission" date="2025-08" db="UniProtKB">
        <authorList>
            <consortium name="RefSeq"/>
        </authorList>
    </citation>
    <scope>IDENTIFICATION</scope>
    <source>
        <tissue evidence="6">Adult</tissue>
    </source>
</reference>
<dbReference type="InterPro" id="IPR007889">
    <property type="entry name" value="HTH_Psq"/>
</dbReference>
<comment type="subcellular location">
    <subcellularLocation>
        <location evidence="1">Nucleus</location>
    </subcellularLocation>
</comment>
<sequence>MQFSVDIQQENGTQLQKKTNRCAINEDNIRKAITDIRNGTETQTTAAIKYGINRTTLIMRLKHKAPSANLSDSGNDSSSDDYFKFQSKFTSRQTFNKQQETDICDYVKKCAFYSYGLTYQTLKKFAYDYAKAKNLVTPTAWEKSKEAGDDWLYGFLRRNDSISLRKPEKISLARLRGLTKSAVESFFKNLTTLFEKYSFQPKDIYNLDETGLTTVMESIKICAAKGQRSVSQASSAERGSLVTIVGIVNACGNRLPPAYIFPRVRFSERFGSGCMPGSLILNTKSGWMISELFANVLKHIKNFTNCSVKNPILILLDNHASHCSLESINYCAEAGIVLLSFPPHTSHRLQPLDVSVFGPFKQFCRKAFNDFLTTNPGKQISIYDIGTLTQQPFQRAFSPENIMNGFKATGICPLNTQVFQDETFALESVTDEEVERVPPDRSDDMNSSQNATKNPRSNLIK</sequence>
<reference evidence="5" key="1">
    <citation type="submission" date="2025-05" db="UniProtKB">
        <authorList>
            <consortium name="RefSeq"/>
        </authorList>
    </citation>
    <scope>NUCLEOTIDE SEQUENCE [LARGE SCALE GENOMIC DNA]</scope>
</reference>
<evidence type="ECO:0000313" key="6">
    <source>
        <dbReference type="RefSeq" id="XP_049306514.1"/>
    </source>
</evidence>
<dbReference type="PANTHER" id="PTHR19303">
    <property type="entry name" value="TRANSPOSON"/>
    <property type="match status" value="1"/>
</dbReference>
<dbReference type="InterPro" id="IPR004875">
    <property type="entry name" value="DDE_SF_endonuclease_dom"/>
</dbReference>
<evidence type="ECO:0000259" key="3">
    <source>
        <dbReference type="Pfam" id="PF03184"/>
    </source>
</evidence>
<dbReference type="PANTHER" id="PTHR19303:SF74">
    <property type="entry name" value="POGO TRANSPOSABLE ELEMENT WITH KRAB DOMAIN"/>
    <property type="match status" value="1"/>
</dbReference>
<feature type="domain" description="HTH psq-type" evidence="4">
    <location>
        <begin position="26"/>
        <end position="64"/>
    </location>
</feature>
<dbReference type="SUPFAM" id="SSF46689">
    <property type="entry name" value="Homeodomain-like"/>
    <property type="match status" value="1"/>
</dbReference>